<dbReference type="AlphaFoldDB" id="D3SUU2"/>
<dbReference type="RefSeq" id="WP_004267662.1">
    <property type="nucleotide sequence ID" value="NC_013922.1"/>
</dbReference>
<dbReference type="STRING" id="547559.Nmag_1776"/>
<comment type="similarity">
    <text evidence="1">Belongs to the universal stress protein A family.</text>
</comment>
<evidence type="ECO:0000313" key="5">
    <source>
        <dbReference type="Proteomes" id="UP000001879"/>
    </source>
</evidence>
<dbReference type="PANTHER" id="PTHR46268:SF24">
    <property type="entry name" value="UNIVERSAL STRESS PROTEIN"/>
    <property type="match status" value="1"/>
</dbReference>
<evidence type="ECO:0000313" key="4">
    <source>
        <dbReference type="EMBL" id="ELY29332.1"/>
    </source>
</evidence>
<dbReference type="PRINTS" id="PR01438">
    <property type="entry name" value="UNVRSLSTRESS"/>
</dbReference>
<dbReference type="HOGENOM" id="CLU_049301_11_4_2"/>
<reference evidence="3 5" key="2">
    <citation type="journal article" date="2012" name="BMC Genomics">
        <title>A comparative genomics perspective on the genetic content of the alkaliphilic haloarchaeon Natrialba magadii ATCC 43099T.</title>
        <authorList>
            <person name="Siddaramappa S."/>
            <person name="Challacombe J.F."/>
            <person name="Decastro R.E."/>
            <person name="Pfeiffer F."/>
            <person name="Sastre D.E."/>
            <person name="Gimenez M.I."/>
            <person name="Paggi R.A."/>
            <person name="Detter J.C."/>
            <person name="Davenport K.W."/>
            <person name="Goodwin L.A."/>
            <person name="Kyrpides N."/>
            <person name="Tapia R."/>
            <person name="Pitluck S."/>
            <person name="Lucas S."/>
            <person name="Woyke T."/>
            <person name="Maupin-Furlow J.A."/>
        </authorList>
    </citation>
    <scope>NUCLEOTIDE SEQUENCE [LARGE SCALE GENOMIC DNA]</scope>
    <source>
        <strain evidence="3">ATCC 43099</strain>
        <strain evidence="5">ATCC 43099 / DSM 3394 / CCM 3739 / CIP 104546 / IAM 13178 / JCM 8861 / NBRC 102185 / NCIMB 2190 / MS3</strain>
    </source>
</reference>
<accession>D3SUU2</accession>
<dbReference type="PaxDb" id="547559-Nmag_1776"/>
<dbReference type="InterPro" id="IPR014729">
    <property type="entry name" value="Rossmann-like_a/b/a_fold"/>
</dbReference>
<dbReference type="Gene3D" id="3.40.50.620">
    <property type="entry name" value="HUPs"/>
    <property type="match status" value="1"/>
</dbReference>
<dbReference type="Pfam" id="PF00582">
    <property type="entry name" value="Usp"/>
    <property type="match status" value="1"/>
</dbReference>
<dbReference type="Proteomes" id="UP000001879">
    <property type="component" value="Chromosome"/>
</dbReference>
<reference evidence="5" key="1">
    <citation type="submission" date="2010-02" db="EMBL/GenBank/DDBJ databases">
        <title>Complete sequence of chromosome of Natrialba magadii ATCC 43099.</title>
        <authorList>
            <consortium name="US DOE Joint Genome Institute"/>
            <person name="Lucas S."/>
            <person name="Copeland A."/>
            <person name="Lapidus A."/>
            <person name="Cheng J.-F."/>
            <person name="Bruce D."/>
            <person name="Goodwin L."/>
            <person name="Pitluck S."/>
            <person name="Davenport K."/>
            <person name="Saunders E."/>
            <person name="Detter J.C."/>
            <person name="Han C."/>
            <person name="Tapia R."/>
            <person name="Land M."/>
            <person name="Hauser L."/>
            <person name="Kyrpides N."/>
            <person name="Mikhailova N."/>
            <person name="De Castro R.E."/>
            <person name="Maupin-Furlow J.A."/>
            <person name="Woyke T."/>
        </authorList>
    </citation>
    <scope>NUCLEOTIDE SEQUENCE [LARGE SCALE GENOMIC DNA]</scope>
    <source>
        <strain evidence="5">ATCC 43099 / DSM 3394 / CCM 3739 / CIP 104546 / IAM 13178 / JCM 8861 / NBRC 102185 / NCIMB 2190 / MS3</strain>
    </source>
</reference>
<sequence length="140" mass="15205">MAILVAYDGSEPAQQAAEYAFRQHADDEIVLLRVVEAAEGYTGASVNYVQDALKDRQEEVSGTLREEIAELASNPDVEFRTETTIGRPDNEVVAFAEDESNDIDHIIVGSHGRAGVSRALLGSIAEKIVRRAPVPVTVVR</sequence>
<keyword evidence="5" id="KW-1185">Reference proteome</keyword>
<reference evidence="3" key="4">
    <citation type="submission" date="2016-09" db="EMBL/GenBank/DDBJ databases">
        <authorList>
            <person name="Pfeiffer F."/>
        </authorList>
    </citation>
    <scope>NUCLEOTIDE SEQUENCE</scope>
    <source>
        <strain evidence="3">ATCC 43099</strain>
    </source>
</reference>
<name>D3SUU2_NATMM</name>
<organism evidence="3 5">
    <name type="scientific">Natrialba magadii (strain ATCC 43099 / DSM 3394 / CCM 3739 / CIP 104546 / IAM 13178 / JCM 8861 / NBRC 102185 / NCIMB 2190 / MS3)</name>
    <name type="common">Natronobacterium magadii</name>
    <dbReference type="NCBI Taxonomy" id="547559"/>
    <lineage>
        <taxon>Archaea</taxon>
        <taxon>Methanobacteriati</taxon>
        <taxon>Methanobacteriota</taxon>
        <taxon>Stenosarchaea group</taxon>
        <taxon>Halobacteria</taxon>
        <taxon>Halobacteriales</taxon>
        <taxon>Natrialbaceae</taxon>
        <taxon>Natrialba</taxon>
    </lineage>
</organism>
<dbReference type="OrthoDB" id="105697at2157"/>
<dbReference type="SUPFAM" id="SSF52402">
    <property type="entry name" value="Adenine nucleotide alpha hydrolases-like"/>
    <property type="match status" value="1"/>
</dbReference>
<dbReference type="InterPro" id="IPR006016">
    <property type="entry name" value="UspA"/>
</dbReference>
<feature type="domain" description="UspA" evidence="2">
    <location>
        <begin position="3"/>
        <end position="140"/>
    </location>
</feature>
<dbReference type="EMBL" id="AOHS01000037">
    <property type="protein sequence ID" value="ELY29332.1"/>
    <property type="molecule type" value="Genomic_DNA"/>
</dbReference>
<evidence type="ECO:0000313" key="3">
    <source>
        <dbReference type="EMBL" id="ADD05350.1"/>
    </source>
</evidence>
<protein>
    <submittedName>
        <fullName evidence="3">UspA domain protein</fullName>
    </submittedName>
    <submittedName>
        <fullName evidence="4">UspA domain-containing protein</fullName>
    </submittedName>
</protein>
<evidence type="ECO:0000313" key="6">
    <source>
        <dbReference type="Proteomes" id="UP000011543"/>
    </source>
</evidence>
<dbReference type="GeneID" id="8824616"/>
<gene>
    <name evidence="3" type="ordered locus">Nmag_1776</name>
    <name evidence="4" type="ORF">C500_11460</name>
</gene>
<evidence type="ECO:0000256" key="1">
    <source>
        <dbReference type="ARBA" id="ARBA00008791"/>
    </source>
</evidence>
<dbReference type="eggNOG" id="arCOG02053">
    <property type="taxonomic scope" value="Archaea"/>
</dbReference>
<reference evidence="4 6" key="3">
    <citation type="journal article" date="2014" name="PLoS Genet.">
        <title>Phylogenetically driven sequencing of extremely halophilic archaea reveals strategies for static and dynamic osmo-response.</title>
        <authorList>
            <person name="Becker E.A."/>
            <person name="Seitzer P.M."/>
            <person name="Tritt A."/>
            <person name="Larsen D."/>
            <person name="Krusor M."/>
            <person name="Yao A.I."/>
            <person name="Wu D."/>
            <person name="Madern D."/>
            <person name="Eisen J.A."/>
            <person name="Darling A.E."/>
            <person name="Facciotti M.T."/>
        </authorList>
    </citation>
    <scope>NUCLEOTIDE SEQUENCE [LARGE SCALE GENOMIC DNA]</scope>
    <source>
        <strain evidence="6">ATCC 43099 / DSM 3394 / CCM 3739 / CIP 104546 / IAM 13178 / JCM 8861 / NBRC 102185 / NCIMB 2190 / MS3</strain>
        <strain evidence="4">MS-3</strain>
    </source>
</reference>
<proteinExistence type="inferred from homology"/>
<dbReference type="CDD" id="cd00293">
    <property type="entry name" value="USP-like"/>
    <property type="match status" value="1"/>
</dbReference>
<dbReference type="PATRIC" id="fig|547559.17.peg.2264"/>
<dbReference type="Proteomes" id="UP000011543">
    <property type="component" value="Unassembled WGS sequence"/>
</dbReference>
<dbReference type="EMBL" id="CP001932">
    <property type="protein sequence ID" value="ADD05350.1"/>
    <property type="molecule type" value="Genomic_DNA"/>
</dbReference>
<evidence type="ECO:0000259" key="2">
    <source>
        <dbReference type="Pfam" id="PF00582"/>
    </source>
</evidence>
<dbReference type="KEGG" id="nmg:Nmag_1776"/>
<dbReference type="PANTHER" id="PTHR46268">
    <property type="entry name" value="STRESS RESPONSE PROTEIN NHAX"/>
    <property type="match status" value="1"/>
</dbReference>
<dbReference type="InterPro" id="IPR006015">
    <property type="entry name" value="Universal_stress_UspA"/>
</dbReference>